<feature type="domain" description="Recombinase" evidence="3">
    <location>
        <begin position="161"/>
        <end position="301"/>
    </location>
</feature>
<dbReference type="SMART" id="SM00857">
    <property type="entry name" value="Resolvase"/>
    <property type="match status" value="1"/>
</dbReference>
<sequence>MSNENIAAIYVRVSTLKASQKDSPEHQKAVCLEKARMEELDPQFFYEDKSSGTSIVVRDEIKELLEDAKKGYFQTIIFASLSRFSRDALDAVTLKRKLVNALGIRLISIDDTYDSQEKDDEMIFTIISAVNQKLSEQISLSSRRGIRESARSGNFTGSFAPFGYKKVKTGNLKTLEISEDHALIVKQIFEWYCYQNMGEKSIIEELNKRGIPSPKGGLWGITTVQRMLQNEAYTGRNVFNKYTVEKHYDDVDDMQNRRNKFVQKEKEKWLRNEEQNWEPIIDDETFQKAQEMRLLRGGGKRGGVRGIAVNAFAGIAKCAHCDSNFVSMKTSKKGKKEYRYLICSRRRRIGTVGCENGLWIPYESFRDELLNELTLFLQDAIKVDEITERVKIPTYNHVETKEKDKDKYERMIQENRKLLFELRKDRKLGEIDEDQYQFEKNEYEKEIENLQDKLRGIKVDKKRPIVSDNEIKEQIRTGLTKLQNLDYKDVKELQMILQQLLHKVEIDKDGNIDVFTPLGKL</sequence>
<dbReference type="InterPro" id="IPR025827">
    <property type="entry name" value="Zn_ribbon_recom_dom"/>
</dbReference>
<feature type="coiled-coil region" evidence="1">
    <location>
        <begin position="398"/>
        <end position="460"/>
    </location>
</feature>
<dbReference type="CDD" id="cd00338">
    <property type="entry name" value="Ser_Recombinase"/>
    <property type="match status" value="1"/>
</dbReference>
<dbReference type="Proteomes" id="UP000198553">
    <property type="component" value="Unassembled WGS sequence"/>
</dbReference>
<keyword evidence="1" id="KW-0175">Coiled coil</keyword>
<dbReference type="Pfam" id="PF00239">
    <property type="entry name" value="Resolvase"/>
    <property type="match status" value="1"/>
</dbReference>
<dbReference type="Pfam" id="PF07508">
    <property type="entry name" value="Recombinase"/>
    <property type="match status" value="1"/>
</dbReference>
<dbReference type="GO" id="GO:0000150">
    <property type="term" value="F:DNA strand exchange activity"/>
    <property type="evidence" value="ECO:0007669"/>
    <property type="project" value="InterPro"/>
</dbReference>
<evidence type="ECO:0000313" key="5">
    <source>
        <dbReference type="Proteomes" id="UP000198553"/>
    </source>
</evidence>
<dbReference type="PANTHER" id="PTHR30461:SF23">
    <property type="entry name" value="DNA RECOMBINASE-RELATED"/>
    <property type="match status" value="1"/>
</dbReference>
<evidence type="ECO:0000313" key="4">
    <source>
        <dbReference type="EMBL" id="SEM34448.1"/>
    </source>
</evidence>
<dbReference type="InterPro" id="IPR011109">
    <property type="entry name" value="DNA_bind_recombinase_dom"/>
</dbReference>
<dbReference type="Pfam" id="PF13408">
    <property type="entry name" value="Zn_ribbon_recom"/>
    <property type="match status" value="1"/>
</dbReference>
<evidence type="ECO:0000256" key="1">
    <source>
        <dbReference type="SAM" id="Coils"/>
    </source>
</evidence>
<dbReference type="OrthoDB" id="9769353at2"/>
<evidence type="ECO:0000259" key="3">
    <source>
        <dbReference type="PROSITE" id="PS51737"/>
    </source>
</evidence>
<dbReference type="STRING" id="930146.SAMN05192533_102258"/>
<dbReference type="InterPro" id="IPR038109">
    <property type="entry name" value="DNA_bind_recomb_sf"/>
</dbReference>
<dbReference type="PANTHER" id="PTHR30461">
    <property type="entry name" value="DNA-INVERTASE FROM LAMBDOID PROPHAGE"/>
    <property type="match status" value="1"/>
</dbReference>
<dbReference type="Gene3D" id="3.40.50.1390">
    <property type="entry name" value="Resolvase, N-terminal catalytic domain"/>
    <property type="match status" value="1"/>
</dbReference>
<gene>
    <name evidence="4" type="ORF">SAMN05192533_102258</name>
</gene>
<dbReference type="EMBL" id="FOBW01000002">
    <property type="protein sequence ID" value="SEM34448.1"/>
    <property type="molecule type" value="Genomic_DNA"/>
</dbReference>
<dbReference type="SUPFAM" id="SSF53041">
    <property type="entry name" value="Resolvase-like"/>
    <property type="match status" value="1"/>
</dbReference>
<proteinExistence type="predicted"/>
<protein>
    <submittedName>
        <fullName evidence="4">Site-specific DNA recombinase</fullName>
    </submittedName>
</protein>
<evidence type="ECO:0000259" key="2">
    <source>
        <dbReference type="PROSITE" id="PS51736"/>
    </source>
</evidence>
<accession>A0A1H7XMJ7</accession>
<dbReference type="InterPro" id="IPR036162">
    <property type="entry name" value="Resolvase-like_N_sf"/>
</dbReference>
<dbReference type="InterPro" id="IPR050639">
    <property type="entry name" value="SSR_resolvase"/>
</dbReference>
<dbReference type="PROSITE" id="PS51737">
    <property type="entry name" value="RECOMBINASE_DNA_BIND"/>
    <property type="match status" value="1"/>
</dbReference>
<keyword evidence="5" id="KW-1185">Reference proteome</keyword>
<feature type="domain" description="Resolvase/invertase-type recombinase catalytic" evidence="2">
    <location>
        <begin position="6"/>
        <end position="153"/>
    </location>
</feature>
<reference evidence="5" key="1">
    <citation type="submission" date="2016-10" db="EMBL/GenBank/DDBJ databases">
        <authorList>
            <person name="Varghese N."/>
            <person name="Submissions S."/>
        </authorList>
    </citation>
    <scope>NUCLEOTIDE SEQUENCE [LARGE SCALE GENOMIC DNA]</scope>
    <source>
        <strain evidence="5">B48,IBRC-M 10115,DSM 25386,CECT 8001</strain>
    </source>
</reference>
<name>A0A1H7XMJ7_9BACI</name>
<dbReference type="GO" id="GO:0003677">
    <property type="term" value="F:DNA binding"/>
    <property type="evidence" value="ECO:0007669"/>
    <property type="project" value="InterPro"/>
</dbReference>
<dbReference type="PROSITE" id="PS51736">
    <property type="entry name" value="RECOMBINASES_3"/>
    <property type="match status" value="1"/>
</dbReference>
<dbReference type="AlphaFoldDB" id="A0A1H7XMJ7"/>
<dbReference type="Gene3D" id="3.90.1750.20">
    <property type="entry name" value="Putative Large Serine Recombinase, Chain B, Domain 2"/>
    <property type="match status" value="1"/>
</dbReference>
<dbReference type="InterPro" id="IPR006119">
    <property type="entry name" value="Resolv_N"/>
</dbReference>
<organism evidence="4 5">
    <name type="scientific">Mesobacillus persicus</name>
    <dbReference type="NCBI Taxonomy" id="930146"/>
    <lineage>
        <taxon>Bacteria</taxon>
        <taxon>Bacillati</taxon>
        <taxon>Bacillota</taxon>
        <taxon>Bacilli</taxon>
        <taxon>Bacillales</taxon>
        <taxon>Bacillaceae</taxon>
        <taxon>Mesobacillus</taxon>
    </lineage>
</organism>
<dbReference type="RefSeq" id="WP_090741355.1">
    <property type="nucleotide sequence ID" value="NZ_FOBW01000002.1"/>
</dbReference>